<evidence type="ECO:0000313" key="1">
    <source>
        <dbReference type="EMBL" id="KAB6085060.1"/>
    </source>
</evidence>
<evidence type="ECO:0000313" key="6">
    <source>
        <dbReference type="Proteomes" id="UP000474077"/>
    </source>
</evidence>
<dbReference type="Proteomes" id="UP000284495">
    <property type="component" value="Unassembled WGS sequence"/>
</dbReference>
<dbReference type="EMBL" id="WDER01000011">
    <property type="protein sequence ID" value="KAB6085060.1"/>
    <property type="molecule type" value="Genomic_DNA"/>
</dbReference>
<dbReference type="PANTHER" id="PTHR34986">
    <property type="entry name" value="EVOLVED BETA-GALACTOSIDASE SUBUNIT BETA"/>
    <property type="match status" value="1"/>
</dbReference>
<evidence type="ECO:0000313" key="2">
    <source>
        <dbReference type="EMBL" id="KAB6149159.1"/>
    </source>
</evidence>
<dbReference type="RefSeq" id="WP_049701312.1">
    <property type="nucleotide sequence ID" value="NZ_JAASHA010000028.1"/>
</dbReference>
<dbReference type="Gene3D" id="2.60.120.370">
    <property type="entry name" value="YhcH/YjgK/YiaL"/>
    <property type="match status" value="1"/>
</dbReference>
<evidence type="ECO:0000313" key="5">
    <source>
        <dbReference type="Proteomes" id="UP000434604"/>
    </source>
</evidence>
<dbReference type="EMBL" id="WDED01000005">
    <property type="protein sequence ID" value="KAB6149159.1"/>
    <property type="molecule type" value="Genomic_DNA"/>
</dbReference>
<gene>
    <name evidence="3" type="ORF">DW027_00215</name>
    <name evidence="2" type="ORF">GA398_04590</name>
    <name evidence="1" type="ORF">GA560_06010</name>
</gene>
<proteinExistence type="predicted"/>
<sequence length="202" mass="23380">MMKIIYLISIVGVLCACNTASKKKQNEKEKTMKCVTFDGNSVSTLFAALPDSMTDLVEWEKHYQMYPERWEQTFDYLAHTNLDSLPLGRIELSEDVYITISEYETKEPGDALYEAHRKYIDIQYLISGSEYIGILRDTTLLKEMQPYNEEKDIAFYTSNGGTLRKATPGNFFIFFPQDVHRPCVKEKEQVTVKKLVVKMKVD</sequence>
<dbReference type="InterPro" id="IPR004375">
    <property type="entry name" value="NanQ/TabA/YiaL"/>
</dbReference>
<evidence type="ECO:0000313" key="4">
    <source>
        <dbReference type="Proteomes" id="UP000284495"/>
    </source>
</evidence>
<dbReference type="InterPro" id="IPR037012">
    <property type="entry name" value="NanQ/TabA/YiaL_sf"/>
</dbReference>
<dbReference type="GO" id="GO:0005829">
    <property type="term" value="C:cytosol"/>
    <property type="evidence" value="ECO:0007669"/>
    <property type="project" value="TreeGrafter"/>
</dbReference>
<reference evidence="5 6" key="2">
    <citation type="journal article" date="2019" name="Nat. Med.">
        <title>A library of human gut bacterial isolates paired with longitudinal multiomics data enables mechanistic microbiome research.</title>
        <authorList>
            <person name="Poyet M."/>
            <person name="Groussin M."/>
            <person name="Gibbons S.M."/>
            <person name="Avila-Pacheco J."/>
            <person name="Jiang X."/>
            <person name="Kearney S.M."/>
            <person name="Perrotta A.R."/>
            <person name="Berdy B."/>
            <person name="Zhao S."/>
            <person name="Lieberman T.D."/>
            <person name="Swanson P.K."/>
            <person name="Smith M."/>
            <person name="Roesemann S."/>
            <person name="Alexander J.E."/>
            <person name="Rich S.A."/>
            <person name="Livny J."/>
            <person name="Vlamakis H."/>
            <person name="Clish C."/>
            <person name="Bullock K."/>
            <person name="Deik A."/>
            <person name="Scott J."/>
            <person name="Pierce K.A."/>
            <person name="Xavier R.J."/>
            <person name="Alm E.J."/>
        </authorList>
    </citation>
    <scope>NUCLEOTIDE SEQUENCE [LARGE SCALE GENOMIC DNA]</scope>
    <source>
        <strain evidence="2 5">BIOML-A58</strain>
        <strain evidence="1 6">BIOML-A73</strain>
    </source>
</reference>
<comment type="caution">
    <text evidence="3">The sequence shown here is derived from an EMBL/GenBank/DDBJ whole genome shotgun (WGS) entry which is preliminary data.</text>
</comment>
<dbReference type="SUPFAM" id="SSF51197">
    <property type="entry name" value="Clavaminate synthase-like"/>
    <property type="match status" value="1"/>
</dbReference>
<organism evidence="3 4">
    <name type="scientific">Bacteroides xylanisolvens</name>
    <dbReference type="NCBI Taxonomy" id="371601"/>
    <lineage>
        <taxon>Bacteria</taxon>
        <taxon>Pseudomonadati</taxon>
        <taxon>Bacteroidota</taxon>
        <taxon>Bacteroidia</taxon>
        <taxon>Bacteroidales</taxon>
        <taxon>Bacteroidaceae</taxon>
        <taxon>Bacteroides</taxon>
    </lineage>
</organism>
<name>A0A415KZP8_9BACE</name>
<dbReference type="Proteomes" id="UP000474077">
    <property type="component" value="Unassembled WGS sequence"/>
</dbReference>
<dbReference type="PROSITE" id="PS51257">
    <property type="entry name" value="PROKAR_LIPOPROTEIN"/>
    <property type="match status" value="1"/>
</dbReference>
<dbReference type="PANTHER" id="PTHR34986:SF1">
    <property type="entry name" value="PROTEIN YIAL"/>
    <property type="match status" value="1"/>
</dbReference>
<dbReference type="Proteomes" id="UP000434604">
    <property type="component" value="Unassembled WGS sequence"/>
</dbReference>
<protein>
    <submittedName>
        <fullName evidence="3">YhcH/YjgK/YiaL family protein</fullName>
    </submittedName>
</protein>
<dbReference type="Pfam" id="PF04074">
    <property type="entry name" value="DUF386"/>
    <property type="match status" value="1"/>
</dbReference>
<reference evidence="3 4" key="1">
    <citation type="submission" date="2018-08" db="EMBL/GenBank/DDBJ databases">
        <title>A genome reference for cultivated species of the human gut microbiota.</title>
        <authorList>
            <person name="Zou Y."/>
            <person name="Xue W."/>
            <person name="Luo G."/>
        </authorList>
    </citation>
    <scope>NUCLEOTIDE SEQUENCE [LARGE SCALE GENOMIC DNA]</scope>
    <source>
        <strain evidence="3 4">AF38-2</strain>
    </source>
</reference>
<dbReference type="NCBIfam" id="TIGR00022">
    <property type="entry name" value="YhcH/YjgK/YiaL family protein"/>
    <property type="match status" value="1"/>
</dbReference>
<evidence type="ECO:0000313" key="3">
    <source>
        <dbReference type="EMBL" id="RHL41730.1"/>
    </source>
</evidence>
<dbReference type="AlphaFoldDB" id="A0A415KZP8"/>
<accession>A0A415KZP8</accession>
<dbReference type="EMBL" id="QROO01000001">
    <property type="protein sequence ID" value="RHL41730.1"/>
    <property type="molecule type" value="Genomic_DNA"/>
</dbReference>